<keyword evidence="4 8" id="KW-0547">Nucleotide-binding</keyword>
<sequence>MNQDQAEVRVRFAPSPTGYLHIGGARTAIYDWLLARRTGGKFLLRIEDTDRNRFVPDSLDDILASLRWLGLEWDEGPETGGGYGPYFQSERLDLYHQYAQQLVAEGKAYYCYCTSERLQELRKSQENAKVQAGYDRLCRTLSAAECEQRNQAGLRRVIRFKTPLSGRTVVKDLIRGELVFENETLEDLVLIKSDGFPTYHFANVVDDHLMKISHVLRGDEWIASTPVHVLLYEAFGWQPPQFAHLSIFLSPDGKGKLSKRHGATSVKEYREQGYLPEALFNFLLLLGWNPGTEQEIFAKEEAAQVFGLDRVNASPVKFSTDKLNWYNGVYIRSLGHQDLAERCLPFLQKANLLPDPCPAERFAYLVSLIPLVQERLKLLTDAPQLLDIFLQEEIPALSKEVLIPKKMDQATTLRVLVHTHEALQNVADDFQEAELEATLRELAIKLELHDGQIFMPIRVAMSGRTATPGIFESLHALGKDRVLRRIQTAIQVLS</sequence>
<proteinExistence type="inferred from homology"/>
<dbReference type="EC" id="6.1.1.17" evidence="8"/>
<feature type="binding site" evidence="8">
    <location>
        <position position="259"/>
    </location>
    <ligand>
        <name>ATP</name>
        <dbReference type="ChEBI" id="CHEBI:30616"/>
    </ligand>
</feature>
<dbReference type="GO" id="GO:0005829">
    <property type="term" value="C:cytosol"/>
    <property type="evidence" value="ECO:0007669"/>
    <property type="project" value="TreeGrafter"/>
</dbReference>
<accession>A0A4R1REF0</accession>
<dbReference type="Pfam" id="PF19269">
    <property type="entry name" value="Anticodon_2"/>
    <property type="match status" value="1"/>
</dbReference>
<dbReference type="GO" id="GO:0008270">
    <property type="term" value="F:zinc ion binding"/>
    <property type="evidence" value="ECO:0007669"/>
    <property type="project" value="InterPro"/>
</dbReference>
<dbReference type="PANTHER" id="PTHR43311:SF2">
    <property type="entry name" value="GLUTAMATE--TRNA LIGASE, MITOCHONDRIAL-RELATED"/>
    <property type="match status" value="1"/>
</dbReference>
<dbReference type="GO" id="GO:0004818">
    <property type="term" value="F:glutamate-tRNA ligase activity"/>
    <property type="evidence" value="ECO:0007669"/>
    <property type="project" value="UniProtKB-UniRule"/>
</dbReference>
<keyword evidence="12" id="KW-1185">Reference proteome</keyword>
<dbReference type="CDD" id="cd00808">
    <property type="entry name" value="GluRS_core"/>
    <property type="match status" value="1"/>
</dbReference>
<dbReference type="InterPro" id="IPR008925">
    <property type="entry name" value="aa_tRNA-synth_I_cd-bd_sf"/>
</dbReference>
<evidence type="ECO:0000259" key="9">
    <source>
        <dbReference type="Pfam" id="PF00749"/>
    </source>
</evidence>
<dbReference type="SUPFAM" id="SSF52374">
    <property type="entry name" value="Nucleotidylyl transferase"/>
    <property type="match status" value="1"/>
</dbReference>
<dbReference type="InterPro" id="IPR049940">
    <property type="entry name" value="GluQ/Sye"/>
</dbReference>
<evidence type="ECO:0000256" key="5">
    <source>
        <dbReference type="ARBA" id="ARBA00022840"/>
    </source>
</evidence>
<dbReference type="PROSITE" id="PS00178">
    <property type="entry name" value="AA_TRNA_LIGASE_I"/>
    <property type="match status" value="1"/>
</dbReference>
<protein>
    <recommendedName>
        <fullName evidence="8">Glutamate--tRNA ligase</fullName>
        <ecNumber evidence="8">6.1.1.17</ecNumber>
    </recommendedName>
    <alternativeName>
        <fullName evidence="8">Glutamyl-tRNA synthetase</fullName>
        <shortName evidence="8">GluRS</shortName>
    </alternativeName>
</protein>
<dbReference type="InterPro" id="IPR000924">
    <property type="entry name" value="Glu/Gln-tRNA-synth"/>
</dbReference>
<evidence type="ECO:0000259" key="10">
    <source>
        <dbReference type="Pfam" id="PF19269"/>
    </source>
</evidence>
<dbReference type="HAMAP" id="MF_00022">
    <property type="entry name" value="Glu_tRNA_synth_type1"/>
    <property type="match status" value="1"/>
</dbReference>
<dbReference type="InterPro" id="IPR020058">
    <property type="entry name" value="Glu/Gln-tRNA-synth_Ib_cat-dom"/>
</dbReference>
<dbReference type="PRINTS" id="PR00987">
    <property type="entry name" value="TRNASYNTHGLU"/>
</dbReference>
<evidence type="ECO:0000256" key="8">
    <source>
        <dbReference type="HAMAP-Rule" id="MF_00022"/>
    </source>
</evidence>
<dbReference type="Proteomes" id="UP000295008">
    <property type="component" value="Unassembled WGS sequence"/>
</dbReference>
<keyword evidence="2 8" id="KW-0963">Cytoplasm</keyword>
<dbReference type="GO" id="GO:0005524">
    <property type="term" value="F:ATP binding"/>
    <property type="evidence" value="ECO:0007669"/>
    <property type="project" value="UniProtKB-UniRule"/>
</dbReference>
<comment type="similarity">
    <text evidence="1 8">Belongs to the class-I aminoacyl-tRNA synthetase family. Glutamate--tRNA ligase type 1 subfamily.</text>
</comment>
<evidence type="ECO:0000256" key="7">
    <source>
        <dbReference type="ARBA" id="ARBA00023146"/>
    </source>
</evidence>
<dbReference type="Pfam" id="PF00749">
    <property type="entry name" value="tRNA-synt_1c"/>
    <property type="match status" value="1"/>
</dbReference>
<gene>
    <name evidence="8" type="primary">gltX</name>
    <name evidence="11" type="ORF">EDC14_1019100</name>
</gene>
<dbReference type="InterPro" id="IPR014729">
    <property type="entry name" value="Rossmann-like_a/b/a_fold"/>
</dbReference>
<evidence type="ECO:0000256" key="3">
    <source>
        <dbReference type="ARBA" id="ARBA00022598"/>
    </source>
</evidence>
<evidence type="ECO:0000256" key="4">
    <source>
        <dbReference type="ARBA" id="ARBA00022741"/>
    </source>
</evidence>
<name>A0A4R1REF0_HYDET</name>
<dbReference type="InterPro" id="IPR004527">
    <property type="entry name" value="Glu-tRNA-ligase_bac/mito"/>
</dbReference>
<comment type="function">
    <text evidence="8">Catalyzes the attachment of glutamate to tRNA(Glu) in a two-step reaction: glutamate is first activated by ATP to form Glu-AMP and then transferred to the acceptor end of tRNA(Glu).</text>
</comment>
<dbReference type="GO" id="GO:0000049">
    <property type="term" value="F:tRNA binding"/>
    <property type="evidence" value="ECO:0007669"/>
    <property type="project" value="InterPro"/>
</dbReference>
<evidence type="ECO:0000256" key="6">
    <source>
        <dbReference type="ARBA" id="ARBA00022917"/>
    </source>
</evidence>
<dbReference type="SUPFAM" id="SSF48163">
    <property type="entry name" value="An anticodon-binding domain of class I aminoacyl-tRNA synthetases"/>
    <property type="match status" value="1"/>
</dbReference>
<keyword evidence="6 8" id="KW-0648">Protein biosynthesis</keyword>
<dbReference type="InterPro" id="IPR033910">
    <property type="entry name" value="GluRS_core"/>
</dbReference>
<dbReference type="InterPro" id="IPR001412">
    <property type="entry name" value="aa-tRNA-synth_I_CS"/>
</dbReference>
<feature type="short sequence motif" description="'KMSKS' region" evidence="8">
    <location>
        <begin position="256"/>
        <end position="260"/>
    </location>
</feature>
<reference evidence="11 12" key="1">
    <citation type="submission" date="2019-03" db="EMBL/GenBank/DDBJ databases">
        <title>Genomic Encyclopedia of Type Strains, Phase IV (KMG-IV): sequencing the most valuable type-strain genomes for metagenomic binning, comparative biology and taxonomic classification.</title>
        <authorList>
            <person name="Goeker M."/>
        </authorList>
    </citation>
    <scope>NUCLEOTIDE SEQUENCE [LARGE SCALE GENOMIC DNA]</scope>
    <source>
        <strain evidence="11 12">LX-B</strain>
    </source>
</reference>
<dbReference type="InterPro" id="IPR045462">
    <property type="entry name" value="aa-tRNA-synth_I_cd-bd"/>
</dbReference>
<dbReference type="NCBIfam" id="TIGR00464">
    <property type="entry name" value="gltX_bact"/>
    <property type="match status" value="1"/>
</dbReference>
<dbReference type="FunFam" id="3.40.50.620:FF:000045">
    <property type="entry name" value="Glutamate--tRNA ligase, mitochondrial"/>
    <property type="match status" value="1"/>
</dbReference>
<evidence type="ECO:0000256" key="1">
    <source>
        <dbReference type="ARBA" id="ARBA00007894"/>
    </source>
</evidence>
<organism evidence="11 12">
    <name type="scientific">Hydrogenispora ethanolica</name>
    <dbReference type="NCBI Taxonomy" id="1082276"/>
    <lineage>
        <taxon>Bacteria</taxon>
        <taxon>Bacillati</taxon>
        <taxon>Bacillota</taxon>
        <taxon>Hydrogenispora</taxon>
    </lineage>
</organism>
<evidence type="ECO:0000313" key="11">
    <source>
        <dbReference type="EMBL" id="TCL64294.1"/>
    </source>
</evidence>
<dbReference type="AlphaFoldDB" id="A0A4R1REF0"/>
<feature type="domain" description="Aminoacyl-tRNA synthetase class I anticodon-binding" evidence="10">
    <location>
        <begin position="339"/>
        <end position="490"/>
    </location>
</feature>
<dbReference type="InterPro" id="IPR020751">
    <property type="entry name" value="aa-tRNA-synth_I_codon-bd_sub2"/>
</dbReference>
<comment type="subunit">
    <text evidence="8">Monomer.</text>
</comment>
<comment type="caution">
    <text evidence="8">Lacks conserved residue(s) required for the propagation of feature annotation.</text>
</comment>
<evidence type="ECO:0000256" key="2">
    <source>
        <dbReference type="ARBA" id="ARBA00022490"/>
    </source>
</evidence>
<feature type="domain" description="Glutamyl/glutaminyl-tRNA synthetase class Ib catalytic" evidence="9">
    <location>
        <begin position="7"/>
        <end position="325"/>
    </location>
</feature>
<evidence type="ECO:0000313" key="12">
    <source>
        <dbReference type="Proteomes" id="UP000295008"/>
    </source>
</evidence>
<dbReference type="InterPro" id="IPR020752">
    <property type="entry name" value="Glu-tRNA-synth_I_codon-bd_sub1"/>
</dbReference>
<keyword evidence="5 8" id="KW-0067">ATP-binding</keyword>
<dbReference type="PANTHER" id="PTHR43311">
    <property type="entry name" value="GLUTAMATE--TRNA LIGASE"/>
    <property type="match status" value="1"/>
</dbReference>
<comment type="caution">
    <text evidence="11">The sequence shown here is derived from an EMBL/GenBank/DDBJ whole genome shotgun (WGS) entry which is preliminary data.</text>
</comment>
<dbReference type="RefSeq" id="WP_132015241.1">
    <property type="nucleotide sequence ID" value="NZ_SLUN01000019.1"/>
</dbReference>
<feature type="short sequence motif" description="'HIGH' region" evidence="8">
    <location>
        <begin position="14"/>
        <end position="24"/>
    </location>
</feature>
<comment type="subcellular location">
    <subcellularLocation>
        <location evidence="8">Cytoplasm</location>
    </subcellularLocation>
</comment>
<keyword evidence="7 8" id="KW-0030">Aminoacyl-tRNA synthetase</keyword>
<dbReference type="GO" id="GO:0006424">
    <property type="term" value="P:glutamyl-tRNA aminoacylation"/>
    <property type="evidence" value="ECO:0007669"/>
    <property type="project" value="UniProtKB-UniRule"/>
</dbReference>
<keyword evidence="3 8" id="KW-0436">Ligase</keyword>
<comment type="catalytic activity">
    <reaction evidence="8">
        <text>tRNA(Glu) + L-glutamate + ATP = L-glutamyl-tRNA(Glu) + AMP + diphosphate</text>
        <dbReference type="Rhea" id="RHEA:23540"/>
        <dbReference type="Rhea" id="RHEA-COMP:9663"/>
        <dbReference type="Rhea" id="RHEA-COMP:9680"/>
        <dbReference type="ChEBI" id="CHEBI:29985"/>
        <dbReference type="ChEBI" id="CHEBI:30616"/>
        <dbReference type="ChEBI" id="CHEBI:33019"/>
        <dbReference type="ChEBI" id="CHEBI:78442"/>
        <dbReference type="ChEBI" id="CHEBI:78520"/>
        <dbReference type="ChEBI" id="CHEBI:456215"/>
        <dbReference type="EC" id="6.1.1.17"/>
    </reaction>
</comment>
<dbReference type="Gene3D" id="1.10.10.350">
    <property type="match status" value="1"/>
</dbReference>
<dbReference type="Gene3D" id="3.40.50.620">
    <property type="entry name" value="HUPs"/>
    <property type="match status" value="1"/>
</dbReference>
<dbReference type="EMBL" id="SLUN01000019">
    <property type="protein sequence ID" value="TCL64294.1"/>
    <property type="molecule type" value="Genomic_DNA"/>
</dbReference>
<dbReference type="Gene3D" id="1.10.8.70">
    <property type="entry name" value="Glutamate-tRNA synthetase, class I, anticodon-binding domain 1"/>
    <property type="match status" value="1"/>
</dbReference>
<dbReference type="OrthoDB" id="9807503at2"/>